<dbReference type="PROSITE" id="PS00107">
    <property type="entry name" value="PROTEIN_KINASE_ATP"/>
    <property type="match status" value="1"/>
</dbReference>
<feature type="binding site" evidence="6">
    <location>
        <position position="372"/>
    </location>
    <ligand>
        <name>ATP</name>
        <dbReference type="ChEBI" id="CHEBI:30616"/>
    </ligand>
</feature>
<dbReference type="Pfam" id="PF00027">
    <property type="entry name" value="cNMP_binding"/>
    <property type="match status" value="2"/>
</dbReference>
<organism evidence="9 10">
    <name type="scientific">Cryptolaemus montrouzieri</name>
    <dbReference type="NCBI Taxonomy" id="559131"/>
    <lineage>
        <taxon>Eukaryota</taxon>
        <taxon>Metazoa</taxon>
        <taxon>Ecdysozoa</taxon>
        <taxon>Arthropoda</taxon>
        <taxon>Hexapoda</taxon>
        <taxon>Insecta</taxon>
        <taxon>Pterygota</taxon>
        <taxon>Neoptera</taxon>
        <taxon>Endopterygota</taxon>
        <taxon>Coleoptera</taxon>
        <taxon>Polyphaga</taxon>
        <taxon>Cucujiformia</taxon>
        <taxon>Coccinelloidea</taxon>
        <taxon>Coccinellidae</taxon>
        <taxon>Scymninae</taxon>
        <taxon>Scymnini</taxon>
        <taxon>Cryptolaemus</taxon>
    </lineage>
</organism>
<dbReference type="PROSITE" id="PS00889">
    <property type="entry name" value="CNMP_BINDING_2"/>
    <property type="match status" value="2"/>
</dbReference>
<dbReference type="InterPro" id="IPR000595">
    <property type="entry name" value="cNMP-bd_dom"/>
</dbReference>
<dbReference type="SMART" id="SM00100">
    <property type="entry name" value="cNMP"/>
    <property type="match status" value="2"/>
</dbReference>
<dbReference type="Gene3D" id="2.60.120.10">
    <property type="entry name" value="Jelly Rolls"/>
    <property type="match status" value="2"/>
</dbReference>
<accession>A0ABD2NXQ3</accession>
<dbReference type="Proteomes" id="UP001516400">
    <property type="component" value="Unassembled WGS sequence"/>
</dbReference>
<dbReference type="PANTHER" id="PTHR24353">
    <property type="entry name" value="CYCLIC NUCLEOTIDE-DEPENDENT PROTEIN KINASE"/>
    <property type="match status" value="1"/>
</dbReference>
<dbReference type="InterPro" id="IPR000719">
    <property type="entry name" value="Prot_kinase_dom"/>
</dbReference>
<dbReference type="AlphaFoldDB" id="A0ABD2NXQ3"/>
<evidence type="ECO:0000256" key="6">
    <source>
        <dbReference type="PROSITE-ProRule" id="PRU10141"/>
    </source>
</evidence>
<evidence type="ECO:0000259" key="8">
    <source>
        <dbReference type="PROSITE" id="PS50042"/>
    </source>
</evidence>
<keyword evidence="4" id="KW-0418">Kinase</keyword>
<dbReference type="PROSITE" id="PS50011">
    <property type="entry name" value="PROTEIN_KINASE_DOM"/>
    <property type="match status" value="1"/>
</dbReference>
<evidence type="ECO:0000313" key="9">
    <source>
        <dbReference type="EMBL" id="KAL3283504.1"/>
    </source>
</evidence>
<dbReference type="EMBL" id="JABFTP020000144">
    <property type="protein sequence ID" value="KAL3283504.1"/>
    <property type="molecule type" value="Genomic_DNA"/>
</dbReference>
<dbReference type="PROSITE" id="PS50042">
    <property type="entry name" value="CNMP_BINDING_3"/>
    <property type="match status" value="2"/>
</dbReference>
<dbReference type="InterPro" id="IPR011009">
    <property type="entry name" value="Kinase-like_dom_sf"/>
</dbReference>
<keyword evidence="5 6" id="KW-0067">ATP-binding</keyword>
<proteinExistence type="predicted"/>
<evidence type="ECO:0000256" key="4">
    <source>
        <dbReference type="ARBA" id="ARBA00022777"/>
    </source>
</evidence>
<gene>
    <name evidence="9" type="ORF">HHI36_006643</name>
</gene>
<feature type="domain" description="Cyclic nucleotide-binding" evidence="8">
    <location>
        <begin position="88"/>
        <end position="204"/>
    </location>
</feature>
<dbReference type="SUPFAM" id="SSF56112">
    <property type="entry name" value="Protein kinase-like (PK-like)"/>
    <property type="match status" value="1"/>
</dbReference>
<evidence type="ECO:0000256" key="3">
    <source>
        <dbReference type="ARBA" id="ARBA00022741"/>
    </source>
</evidence>
<feature type="domain" description="Cyclic nucleotide-binding" evidence="8">
    <location>
        <begin position="207"/>
        <end position="324"/>
    </location>
</feature>
<dbReference type="PROSITE" id="PS00888">
    <property type="entry name" value="CNMP_BINDING_1"/>
    <property type="match status" value="2"/>
</dbReference>
<dbReference type="InterPro" id="IPR018488">
    <property type="entry name" value="cNMP-bd_CS"/>
</dbReference>
<evidence type="ECO:0000256" key="5">
    <source>
        <dbReference type="ARBA" id="ARBA00022840"/>
    </source>
</evidence>
<dbReference type="InterPro" id="IPR017441">
    <property type="entry name" value="Protein_kinase_ATP_BS"/>
</dbReference>
<sequence>MKCLSLRLCKSYRFKEDNEPGSFEKFKSIDDLNIISDSTATRNANQNQRRYAVIWEPVQNSTKAIPVFVKSSKDKDQIKYAFERDEFLNKVIVGKRLQKVIDAMYIREVKMKEKIILEGDPGKHMYIISEGKFEVSKEAKGVVATLQAGRVFGELAILYKSRRQATVKALTPGKVWVLDREVYQTIVKQYNIEEKSERVVFLEECPILNKVDRDVLEKVADLLHVEYFPTGKVIVREGAPADKFYIITAGSVTIMKESEGFKGYLYKGNCFGERAILSEGVRQATVLAGNSGVECLTLDRQHFINHFGNVEDIAKISIPKLPKVVLKPQEVDKNQNLKSADFRILCTIGEGGFGRVEMIQKKNDPSITFALKCLNRIDMVKNKQSQHILNEKEIQMACESPS</sequence>
<dbReference type="GO" id="GO:0005524">
    <property type="term" value="F:ATP binding"/>
    <property type="evidence" value="ECO:0007669"/>
    <property type="project" value="UniProtKB-UniRule"/>
</dbReference>
<evidence type="ECO:0000313" key="10">
    <source>
        <dbReference type="Proteomes" id="UP001516400"/>
    </source>
</evidence>
<keyword evidence="3 6" id="KW-0547">Nucleotide-binding</keyword>
<protein>
    <recommendedName>
        <fullName evidence="11">cGMP-dependent protein kinase</fullName>
    </recommendedName>
</protein>
<dbReference type="Gene3D" id="3.30.200.20">
    <property type="entry name" value="Phosphorylase Kinase, domain 1"/>
    <property type="match status" value="1"/>
</dbReference>
<feature type="domain" description="Protein kinase" evidence="7">
    <location>
        <begin position="342"/>
        <end position="402"/>
    </location>
</feature>
<dbReference type="PANTHER" id="PTHR24353:SF144">
    <property type="match status" value="1"/>
</dbReference>
<keyword evidence="2" id="KW-0808">Transferase</keyword>
<keyword evidence="1" id="KW-0723">Serine/threonine-protein kinase</keyword>
<keyword evidence="10" id="KW-1185">Reference proteome</keyword>
<evidence type="ECO:0008006" key="11">
    <source>
        <dbReference type="Google" id="ProtNLM"/>
    </source>
</evidence>
<evidence type="ECO:0000256" key="2">
    <source>
        <dbReference type="ARBA" id="ARBA00022679"/>
    </source>
</evidence>
<reference evidence="9 10" key="1">
    <citation type="journal article" date="2021" name="BMC Biol.">
        <title>Horizontally acquired antibacterial genes associated with adaptive radiation of ladybird beetles.</title>
        <authorList>
            <person name="Li H.S."/>
            <person name="Tang X.F."/>
            <person name="Huang Y.H."/>
            <person name="Xu Z.Y."/>
            <person name="Chen M.L."/>
            <person name="Du X.Y."/>
            <person name="Qiu B.Y."/>
            <person name="Chen P.T."/>
            <person name="Zhang W."/>
            <person name="Slipinski A."/>
            <person name="Escalona H.E."/>
            <person name="Waterhouse R.M."/>
            <person name="Zwick A."/>
            <person name="Pang H."/>
        </authorList>
    </citation>
    <scope>NUCLEOTIDE SEQUENCE [LARGE SCALE GENOMIC DNA]</scope>
    <source>
        <strain evidence="9">SYSU2018</strain>
    </source>
</reference>
<evidence type="ECO:0000259" key="7">
    <source>
        <dbReference type="PROSITE" id="PS50011"/>
    </source>
</evidence>
<dbReference type="InterPro" id="IPR018490">
    <property type="entry name" value="cNMP-bd_dom_sf"/>
</dbReference>
<dbReference type="InterPro" id="IPR014710">
    <property type="entry name" value="RmlC-like_jellyroll"/>
</dbReference>
<dbReference type="SUPFAM" id="SSF51206">
    <property type="entry name" value="cAMP-binding domain-like"/>
    <property type="match status" value="2"/>
</dbReference>
<dbReference type="CDD" id="cd00038">
    <property type="entry name" value="CAP_ED"/>
    <property type="match status" value="2"/>
</dbReference>
<dbReference type="GO" id="GO:0004690">
    <property type="term" value="F:cyclic nucleotide-dependent protein kinase activity"/>
    <property type="evidence" value="ECO:0007669"/>
    <property type="project" value="UniProtKB-ARBA"/>
</dbReference>
<evidence type="ECO:0000256" key="1">
    <source>
        <dbReference type="ARBA" id="ARBA00022527"/>
    </source>
</evidence>
<comment type="caution">
    <text evidence="9">The sequence shown here is derived from an EMBL/GenBank/DDBJ whole genome shotgun (WGS) entry which is preliminary data.</text>
</comment>
<name>A0ABD2NXQ3_9CUCU</name>